<dbReference type="AlphaFoldDB" id="A0AA36J3F4"/>
<reference evidence="2" key="1">
    <citation type="submission" date="2023-08" db="EMBL/GenBank/DDBJ databases">
        <authorList>
            <person name="Chen Y."/>
            <person name="Shah S."/>
            <person name="Dougan E. K."/>
            <person name="Thang M."/>
            <person name="Chan C."/>
        </authorList>
    </citation>
    <scope>NUCLEOTIDE SEQUENCE</scope>
</reference>
<evidence type="ECO:0000256" key="1">
    <source>
        <dbReference type="SAM" id="MobiDB-lite"/>
    </source>
</evidence>
<organism evidence="2 3">
    <name type="scientific">Effrenium voratum</name>
    <dbReference type="NCBI Taxonomy" id="2562239"/>
    <lineage>
        <taxon>Eukaryota</taxon>
        <taxon>Sar</taxon>
        <taxon>Alveolata</taxon>
        <taxon>Dinophyceae</taxon>
        <taxon>Suessiales</taxon>
        <taxon>Symbiodiniaceae</taxon>
        <taxon>Effrenium</taxon>
    </lineage>
</organism>
<sequence>MAATSAPFKAGDDVLVYYRMGKQCRPDRKYMAVLDPRNGSYRPRYGISDGWVPAKVAQDPEANGDVKVAYTWPYFFTQRGNMADRFSTWSEWYAPKYVQPSRGEKELALKEPKLGILTFRWGGLNEVVAPAQWGETGSSVSDIFIDSYCDHFQQHLSTDLEVWTVYIEDKSDMERIASSAHLIFSGNHPLRRAKKVCAMYHLYPTGFEEHCVPTSETGGDGGAALVDQKAFFRMMQAVERTGIPSRFPHDSGFYELLASKRWTYYMAHVPYLQLPATVALPRMLIEQGRGDCMQAASWACEALKACREKQHALRGESCSGEVTKGVAKLGFSWEALDVKFWEGQRGLATALSQLTQVIEISDELTGQPHDLEALIIQEFVEHDLEARLYVVNGEVETIIYTKFCKIKPNNEFGDFKEAFSSEEAGQWMDGDVATLKDGERQCREIAAHWMDWVRSQTCQTPPGIRFDFFVGRTAAPGKACVRTLEICELGFSMLGKQGLPSKVFSAMLRACLEDYDIADLPDVPPTARNRIIRATQVTQEMDPIEGPLEAGYVERGNGSMPSVLYVTVPRVPHGTPDQVKCTGKYDLVPGTFPNGCPLWVHARGDRFLYSGTDGYWYIGDDEEQESNFCCEAGYIRHAPTTGLLPHQVRGPWERGPSWTPEITILVSDDPQATPPKGGKGGKAKAK</sequence>
<comment type="caution">
    <text evidence="2">The sequence shown here is derived from an EMBL/GenBank/DDBJ whole genome shotgun (WGS) entry which is preliminary data.</text>
</comment>
<evidence type="ECO:0000313" key="3">
    <source>
        <dbReference type="Proteomes" id="UP001178507"/>
    </source>
</evidence>
<proteinExistence type="predicted"/>
<protein>
    <submittedName>
        <fullName evidence="2">Uncharacterized protein</fullName>
    </submittedName>
</protein>
<name>A0AA36J3F4_9DINO</name>
<gene>
    <name evidence="2" type="ORF">EVOR1521_LOCUS22535</name>
</gene>
<dbReference type="EMBL" id="CAUJNA010003313">
    <property type="protein sequence ID" value="CAJ1398882.1"/>
    <property type="molecule type" value="Genomic_DNA"/>
</dbReference>
<dbReference type="Proteomes" id="UP001178507">
    <property type="component" value="Unassembled WGS sequence"/>
</dbReference>
<accession>A0AA36J3F4</accession>
<feature type="region of interest" description="Disordered" evidence="1">
    <location>
        <begin position="665"/>
        <end position="686"/>
    </location>
</feature>
<evidence type="ECO:0000313" key="2">
    <source>
        <dbReference type="EMBL" id="CAJ1398882.1"/>
    </source>
</evidence>
<keyword evidence="3" id="KW-1185">Reference proteome</keyword>